<dbReference type="EMBL" id="CAWUPB010001184">
    <property type="protein sequence ID" value="CAK7350669.1"/>
    <property type="molecule type" value="Genomic_DNA"/>
</dbReference>
<comment type="caution">
    <text evidence="2">The sequence shown here is derived from an EMBL/GenBank/DDBJ whole genome shotgun (WGS) entry which is preliminary data.</text>
</comment>
<gene>
    <name evidence="2" type="ORF">DCAF_LOCUS23411</name>
</gene>
<protein>
    <submittedName>
        <fullName evidence="2">Uncharacterized protein</fullName>
    </submittedName>
</protein>
<evidence type="ECO:0000313" key="2">
    <source>
        <dbReference type="EMBL" id="CAK7350669.1"/>
    </source>
</evidence>
<evidence type="ECO:0000313" key="3">
    <source>
        <dbReference type="Proteomes" id="UP001314170"/>
    </source>
</evidence>
<feature type="compositionally biased region" description="Polar residues" evidence="1">
    <location>
        <begin position="1"/>
        <end position="13"/>
    </location>
</feature>
<dbReference type="AlphaFoldDB" id="A0AAV1SH00"/>
<reference evidence="2 3" key="1">
    <citation type="submission" date="2024-01" db="EMBL/GenBank/DDBJ databases">
        <authorList>
            <person name="Waweru B."/>
        </authorList>
    </citation>
    <scope>NUCLEOTIDE SEQUENCE [LARGE SCALE GENOMIC DNA]</scope>
</reference>
<name>A0AAV1SH00_9ROSI</name>
<evidence type="ECO:0000256" key="1">
    <source>
        <dbReference type="SAM" id="MobiDB-lite"/>
    </source>
</evidence>
<accession>A0AAV1SH00</accession>
<proteinExistence type="predicted"/>
<dbReference type="Proteomes" id="UP001314170">
    <property type="component" value="Unassembled WGS sequence"/>
</dbReference>
<sequence>MNNKFSTLNTSEINPIEEYNPDIQRPGLGPTLKSGIILQDPQTTIPETYIISAKRDKDFTGYAPFREGSTILERASIS</sequence>
<feature type="region of interest" description="Disordered" evidence="1">
    <location>
        <begin position="1"/>
        <end position="25"/>
    </location>
</feature>
<organism evidence="2 3">
    <name type="scientific">Dovyalis caffra</name>
    <dbReference type="NCBI Taxonomy" id="77055"/>
    <lineage>
        <taxon>Eukaryota</taxon>
        <taxon>Viridiplantae</taxon>
        <taxon>Streptophyta</taxon>
        <taxon>Embryophyta</taxon>
        <taxon>Tracheophyta</taxon>
        <taxon>Spermatophyta</taxon>
        <taxon>Magnoliopsida</taxon>
        <taxon>eudicotyledons</taxon>
        <taxon>Gunneridae</taxon>
        <taxon>Pentapetalae</taxon>
        <taxon>rosids</taxon>
        <taxon>fabids</taxon>
        <taxon>Malpighiales</taxon>
        <taxon>Salicaceae</taxon>
        <taxon>Flacourtieae</taxon>
        <taxon>Dovyalis</taxon>
    </lineage>
</organism>
<keyword evidence="3" id="KW-1185">Reference proteome</keyword>